<feature type="region of interest" description="Disordered" evidence="1">
    <location>
        <begin position="23"/>
        <end position="44"/>
    </location>
</feature>
<dbReference type="CDD" id="cd13639">
    <property type="entry name" value="PBP2_OpuAC_like"/>
    <property type="match status" value="1"/>
</dbReference>
<evidence type="ECO:0000313" key="4">
    <source>
        <dbReference type="EMBL" id="ALX47756.1"/>
    </source>
</evidence>
<dbReference type="RefSeq" id="WP_068441920.1">
    <property type="nucleotide sequence ID" value="NZ_CP013862.1"/>
</dbReference>
<protein>
    <submittedName>
        <fullName evidence="4">Glycine/betaine ABC transporter substrate-binding protein</fullName>
    </submittedName>
</protein>
<dbReference type="KEGG" id="lao:AOX59_03520"/>
<name>A0A0U4E3B1_9BACI</name>
<evidence type="ECO:0000313" key="5">
    <source>
        <dbReference type="Proteomes" id="UP000050331"/>
    </source>
</evidence>
<gene>
    <name evidence="4" type="ORF">AOX59_03520</name>
</gene>
<dbReference type="OrthoDB" id="9787902at2"/>
<proteinExistence type="predicted"/>
<dbReference type="Proteomes" id="UP000050331">
    <property type="component" value="Chromosome"/>
</dbReference>
<evidence type="ECO:0000259" key="3">
    <source>
        <dbReference type="Pfam" id="PF04069"/>
    </source>
</evidence>
<dbReference type="EMBL" id="CP013862">
    <property type="protein sequence ID" value="ALX47756.1"/>
    <property type="molecule type" value="Genomic_DNA"/>
</dbReference>
<dbReference type="PROSITE" id="PS51257">
    <property type="entry name" value="PROKAR_LIPOPROTEIN"/>
    <property type="match status" value="1"/>
</dbReference>
<evidence type="ECO:0000256" key="1">
    <source>
        <dbReference type="SAM" id="MobiDB-lite"/>
    </source>
</evidence>
<reference evidence="4 5" key="1">
    <citation type="submission" date="2016-01" db="EMBL/GenBank/DDBJ databases">
        <title>Complete genome sequence of strain Lentibacillus amyloliquefaciens LAM0015T isolated from saline sediment.</title>
        <authorList>
            <person name="Wang J.-L."/>
            <person name="He M.-X."/>
        </authorList>
    </citation>
    <scope>NUCLEOTIDE SEQUENCE [LARGE SCALE GENOMIC DNA]</scope>
    <source>
        <strain evidence="4 5">LAM0015</strain>
    </source>
</reference>
<dbReference type="GO" id="GO:0022857">
    <property type="term" value="F:transmembrane transporter activity"/>
    <property type="evidence" value="ECO:0007669"/>
    <property type="project" value="InterPro"/>
</dbReference>
<keyword evidence="5" id="KW-1185">Reference proteome</keyword>
<feature type="signal peptide" evidence="2">
    <location>
        <begin position="1"/>
        <end position="27"/>
    </location>
</feature>
<organism evidence="4 5">
    <name type="scientific">Lentibacillus amyloliquefaciens</name>
    <dbReference type="NCBI Taxonomy" id="1472767"/>
    <lineage>
        <taxon>Bacteria</taxon>
        <taxon>Bacillati</taxon>
        <taxon>Bacillota</taxon>
        <taxon>Bacilli</taxon>
        <taxon>Bacillales</taxon>
        <taxon>Bacillaceae</taxon>
        <taxon>Lentibacillus</taxon>
    </lineage>
</organism>
<keyword evidence="2" id="KW-0732">Signal</keyword>
<feature type="domain" description="ABC-type glycine betaine transport system substrate-binding" evidence="3">
    <location>
        <begin position="43"/>
        <end position="285"/>
    </location>
</feature>
<dbReference type="GO" id="GO:0043190">
    <property type="term" value="C:ATP-binding cassette (ABC) transporter complex"/>
    <property type="evidence" value="ECO:0007669"/>
    <property type="project" value="InterPro"/>
</dbReference>
<dbReference type="InterPro" id="IPR007210">
    <property type="entry name" value="ABC_Gly_betaine_transp_sub-bd"/>
</dbReference>
<feature type="chain" id="PRO_5006848607" evidence="2">
    <location>
        <begin position="28"/>
        <end position="298"/>
    </location>
</feature>
<sequence>MKKTVILITIFLSIAMYGCTPSGGSEATGNSNGAENEKKNKPTLTLGVTPWTSTVPPTEIVKIVLKDMGYKVEDTEADLGVTMAGLSKGDVDIFMDYWDPQHKPYLDEFSDSIEVVSTSYDDAARGIAVPKYMEDVNDVGDLKGIEDTVNNEVLAISESDPTVKEIPKLIDIYNLDMEMINSSEAAMLSAAKSKIEKEEPVVLFGWRPHSMFNLLDIKLLTNKKAPEVLTPSSIHVLAHKELKENAPEAYEFLSNWSIPIDDIEDMIIKIDNGEDPEEIAQEWIDDNQDKIDEMKNSK</sequence>
<dbReference type="Gene3D" id="3.40.190.100">
    <property type="entry name" value="Glycine betaine-binding periplasmic protein, domain 2"/>
    <property type="match status" value="1"/>
</dbReference>
<accession>A0A0U4E3B1</accession>
<evidence type="ECO:0000256" key="2">
    <source>
        <dbReference type="SAM" id="SignalP"/>
    </source>
</evidence>
<dbReference type="STRING" id="1472767.AOX59_03520"/>
<dbReference type="AlphaFoldDB" id="A0A0U4E3B1"/>
<dbReference type="Gene3D" id="3.40.190.10">
    <property type="entry name" value="Periplasmic binding protein-like II"/>
    <property type="match status" value="1"/>
</dbReference>
<dbReference type="SUPFAM" id="SSF53850">
    <property type="entry name" value="Periplasmic binding protein-like II"/>
    <property type="match status" value="1"/>
</dbReference>
<dbReference type="Pfam" id="PF04069">
    <property type="entry name" value="OpuAC"/>
    <property type="match status" value="1"/>
</dbReference>
<feature type="compositionally biased region" description="Polar residues" evidence="1">
    <location>
        <begin position="23"/>
        <end position="34"/>
    </location>
</feature>